<gene>
    <name evidence="1" type="ORF">O1611_g416</name>
</gene>
<evidence type="ECO:0000313" key="1">
    <source>
        <dbReference type="EMBL" id="KAJ8133199.1"/>
    </source>
</evidence>
<comment type="caution">
    <text evidence="1">The sequence shown here is derived from an EMBL/GenBank/DDBJ whole genome shotgun (WGS) entry which is preliminary data.</text>
</comment>
<accession>A0ACC2K0I6</accession>
<proteinExistence type="predicted"/>
<name>A0ACC2K0I6_9PEZI</name>
<keyword evidence="2" id="KW-1185">Reference proteome</keyword>
<dbReference type="Proteomes" id="UP001153332">
    <property type="component" value="Unassembled WGS sequence"/>
</dbReference>
<sequence>MEQGNMAGTEGSTEPKGKSTRPESSLDNFEAASGRRDLDVGSQASSDASSFITKVPPSLLYRPFPRVLKIYYQWNLAGFNIFHVCGQNERDRIFAVKIHKAYHWSEPLGIFPGLYLYNGPGTKDPLIAAFGQESYVRGFSLTTDYVVYLPGDESRRWKSETMRARTTPRPDNNVLFHFSLEVGDGKNRRRETFEWRKVKKSERDDDMQNGGFKLLWLPPDSQRDGLASSSKQSATDDIDENRVVAVFSWYSFFASPKHPFDLKIIGDEQFAKLGERCFLMVLITALGLWWLHSVGKTQRGTVAVAEKITRKGKEIV</sequence>
<protein>
    <submittedName>
        <fullName evidence="1">Uncharacterized protein</fullName>
    </submittedName>
</protein>
<dbReference type="EMBL" id="JAPUUL010000035">
    <property type="protein sequence ID" value="KAJ8133199.1"/>
    <property type="molecule type" value="Genomic_DNA"/>
</dbReference>
<evidence type="ECO:0000313" key="2">
    <source>
        <dbReference type="Proteomes" id="UP001153332"/>
    </source>
</evidence>
<organism evidence="1 2">
    <name type="scientific">Lasiodiplodia mahajangana</name>
    <dbReference type="NCBI Taxonomy" id="1108764"/>
    <lineage>
        <taxon>Eukaryota</taxon>
        <taxon>Fungi</taxon>
        <taxon>Dikarya</taxon>
        <taxon>Ascomycota</taxon>
        <taxon>Pezizomycotina</taxon>
        <taxon>Dothideomycetes</taxon>
        <taxon>Dothideomycetes incertae sedis</taxon>
        <taxon>Botryosphaeriales</taxon>
        <taxon>Botryosphaeriaceae</taxon>
        <taxon>Lasiodiplodia</taxon>
    </lineage>
</organism>
<reference evidence="1" key="1">
    <citation type="submission" date="2022-12" db="EMBL/GenBank/DDBJ databases">
        <title>Genome Sequence of Lasiodiplodia mahajangana.</title>
        <authorList>
            <person name="Buettner E."/>
        </authorList>
    </citation>
    <scope>NUCLEOTIDE SEQUENCE</scope>
    <source>
        <strain evidence="1">VT137</strain>
    </source>
</reference>